<dbReference type="AlphaFoldDB" id="A0A1E4TSX7"/>
<gene>
    <name evidence="1" type="ORF">PACTADRAFT_34605</name>
</gene>
<evidence type="ECO:0000313" key="2">
    <source>
        <dbReference type="Proteomes" id="UP000094236"/>
    </source>
</evidence>
<protein>
    <submittedName>
        <fullName evidence="1">Uncharacterized protein</fullName>
    </submittedName>
</protein>
<dbReference type="Proteomes" id="UP000094236">
    <property type="component" value="Unassembled WGS sequence"/>
</dbReference>
<keyword evidence="2" id="KW-1185">Reference proteome</keyword>
<accession>A0A1E4TSX7</accession>
<evidence type="ECO:0000313" key="1">
    <source>
        <dbReference type="EMBL" id="ODV94851.1"/>
    </source>
</evidence>
<reference evidence="2" key="1">
    <citation type="submission" date="2016-05" db="EMBL/GenBank/DDBJ databases">
        <title>Comparative genomics of biotechnologically important yeasts.</title>
        <authorList>
            <consortium name="DOE Joint Genome Institute"/>
            <person name="Riley R."/>
            <person name="Haridas S."/>
            <person name="Wolfe K.H."/>
            <person name="Lopes M.R."/>
            <person name="Hittinger C.T."/>
            <person name="Goker M."/>
            <person name="Salamov A."/>
            <person name="Wisecaver J."/>
            <person name="Long T.M."/>
            <person name="Aerts A.L."/>
            <person name="Barry K."/>
            <person name="Choi C."/>
            <person name="Clum A."/>
            <person name="Coughlan A.Y."/>
            <person name="Deshpande S."/>
            <person name="Douglass A.P."/>
            <person name="Hanson S.J."/>
            <person name="Klenk H.-P."/>
            <person name="Labutti K."/>
            <person name="Lapidus A."/>
            <person name="Lindquist E."/>
            <person name="Lipzen A."/>
            <person name="Meier-Kolthoff J.P."/>
            <person name="Ohm R.A."/>
            <person name="Otillar R.P."/>
            <person name="Pangilinan J."/>
            <person name="Peng Y."/>
            <person name="Rokas A."/>
            <person name="Rosa C.A."/>
            <person name="Scheuner C."/>
            <person name="Sibirny A.A."/>
            <person name="Slot J.C."/>
            <person name="Stielow J.B."/>
            <person name="Sun H."/>
            <person name="Kurtzman C.P."/>
            <person name="Blackwell M."/>
            <person name="Grigoriev I.V."/>
            <person name="Jeffries T.W."/>
        </authorList>
    </citation>
    <scope>NUCLEOTIDE SEQUENCE [LARGE SCALE GENOMIC DNA]</scope>
    <source>
        <strain evidence="2">NRRL Y-2460</strain>
    </source>
</reference>
<name>A0A1E4TSX7_PACTA</name>
<sequence>MMSSLAIHYFRQRDPDKRFKPRITRERYASHDCGFSRQEIILHQHVLGSSYKTKVKLNWSKFDNIFQKLFENQLKIDLTLYSVENAKKLTKVKSESTVSLKSNIVNLLSNANRPLRFSREHKVAKYQYGLKNYRDFRSKLDGINSIPITGFTFYASFDIKKGIKTHLIRTFTSDNDEEMLYYYDELMKFFNKFLLANFWKLVHTYKKKVDISYVENKEETFKKGDLVFLVNGNSLLNISNKIVKER</sequence>
<dbReference type="EMBL" id="KV454015">
    <property type="protein sequence ID" value="ODV94851.1"/>
    <property type="molecule type" value="Genomic_DNA"/>
</dbReference>
<organism evidence="1 2">
    <name type="scientific">Pachysolen tannophilus NRRL Y-2460</name>
    <dbReference type="NCBI Taxonomy" id="669874"/>
    <lineage>
        <taxon>Eukaryota</taxon>
        <taxon>Fungi</taxon>
        <taxon>Dikarya</taxon>
        <taxon>Ascomycota</taxon>
        <taxon>Saccharomycotina</taxon>
        <taxon>Pichiomycetes</taxon>
        <taxon>Pachysolenaceae</taxon>
        <taxon>Pachysolen</taxon>
    </lineage>
</organism>
<proteinExistence type="predicted"/>